<evidence type="ECO:0000256" key="2">
    <source>
        <dbReference type="ARBA" id="ARBA00021549"/>
    </source>
</evidence>
<dbReference type="Gene3D" id="3.55.40.10">
    <property type="entry name" value="minor pseudopilin epsh domain"/>
    <property type="match status" value="1"/>
</dbReference>
<comment type="subcellular location">
    <subcellularLocation>
        <location evidence="1">Cell inner membrane</location>
        <topology evidence="1">Single-pass membrane protein</topology>
    </subcellularLocation>
</comment>
<dbReference type="NCBIfam" id="TIGR02532">
    <property type="entry name" value="IV_pilin_GFxxxE"/>
    <property type="match status" value="1"/>
</dbReference>
<gene>
    <name evidence="11" type="primary">gspH</name>
    <name evidence="11" type="ORF">GCM10011369_33570</name>
</gene>
<dbReference type="GO" id="GO:0015627">
    <property type="term" value="C:type II protein secretion system complex"/>
    <property type="evidence" value="ECO:0007669"/>
    <property type="project" value="InterPro"/>
</dbReference>
<dbReference type="InterPro" id="IPR012902">
    <property type="entry name" value="N_methyl_site"/>
</dbReference>
<keyword evidence="4" id="KW-0488">Methylation</keyword>
<protein>
    <recommendedName>
        <fullName evidence="2">Type II secretion system protein H</fullName>
    </recommendedName>
    <alternativeName>
        <fullName evidence="9">General secretion pathway protein H</fullName>
    </alternativeName>
</protein>
<evidence type="ECO:0000313" key="12">
    <source>
        <dbReference type="Proteomes" id="UP000619743"/>
    </source>
</evidence>
<dbReference type="AlphaFoldDB" id="A0A8J2U9Q2"/>
<evidence type="ECO:0000256" key="10">
    <source>
        <dbReference type="SAM" id="Phobius"/>
    </source>
</evidence>
<dbReference type="InterPro" id="IPR045584">
    <property type="entry name" value="Pilin-like"/>
</dbReference>
<proteinExistence type="predicted"/>
<organism evidence="11 12">
    <name type="scientific">Neiella marina</name>
    <dbReference type="NCBI Taxonomy" id="508461"/>
    <lineage>
        <taxon>Bacteria</taxon>
        <taxon>Pseudomonadati</taxon>
        <taxon>Pseudomonadota</taxon>
        <taxon>Gammaproteobacteria</taxon>
        <taxon>Alteromonadales</taxon>
        <taxon>Echinimonadaceae</taxon>
        <taxon>Neiella</taxon>
    </lineage>
</organism>
<evidence type="ECO:0000256" key="8">
    <source>
        <dbReference type="ARBA" id="ARBA00023136"/>
    </source>
</evidence>
<keyword evidence="12" id="KW-1185">Reference proteome</keyword>
<accession>A0A8J2U9Q2</accession>
<name>A0A8J2U9Q2_9GAMM</name>
<dbReference type="Pfam" id="PF07963">
    <property type="entry name" value="N_methyl"/>
    <property type="match status" value="1"/>
</dbReference>
<evidence type="ECO:0000256" key="1">
    <source>
        <dbReference type="ARBA" id="ARBA00004377"/>
    </source>
</evidence>
<sequence length="190" mass="21523">MLRNRSAAQSGFTLIEVLIVVMIIAFVSGGMILTLSGAGPDTLLEREAQRFRVAMQMATDRAMLTSEELGLMVTDEGYEFVRWNDTEWQPLANNKALLPHVVDANIGLKLELEGLPWEQETLFESDGLFEDMFAEEDEEEIIPQVFIYSYGEFSDFSLAFSWKPLEDEQPETVTVWGQADSVTIKIEEDE</sequence>
<dbReference type="GO" id="GO:0005886">
    <property type="term" value="C:plasma membrane"/>
    <property type="evidence" value="ECO:0007669"/>
    <property type="project" value="UniProtKB-SubCell"/>
</dbReference>
<dbReference type="GO" id="GO:0015628">
    <property type="term" value="P:protein secretion by the type II secretion system"/>
    <property type="evidence" value="ECO:0007669"/>
    <property type="project" value="InterPro"/>
</dbReference>
<evidence type="ECO:0000256" key="5">
    <source>
        <dbReference type="ARBA" id="ARBA00022519"/>
    </source>
</evidence>
<evidence type="ECO:0000256" key="7">
    <source>
        <dbReference type="ARBA" id="ARBA00022989"/>
    </source>
</evidence>
<dbReference type="SUPFAM" id="SSF54523">
    <property type="entry name" value="Pili subunits"/>
    <property type="match status" value="1"/>
</dbReference>
<dbReference type="RefSeq" id="WP_087507370.1">
    <property type="nucleotide sequence ID" value="NZ_BMDX01000025.1"/>
</dbReference>
<dbReference type="EMBL" id="BMDX01000025">
    <property type="protein sequence ID" value="GGA88709.1"/>
    <property type="molecule type" value="Genomic_DNA"/>
</dbReference>
<feature type="transmembrane region" description="Helical" evidence="10">
    <location>
        <begin position="12"/>
        <end position="35"/>
    </location>
</feature>
<reference evidence="12" key="1">
    <citation type="journal article" date="2019" name="Int. J. Syst. Evol. Microbiol.">
        <title>The Global Catalogue of Microorganisms (GCM) 10K type strain sequencing project: providing services to taxonomists for standard genome sequencing and annotation.</title>
        <authorList>
            <consortium name="The Broad Institute Genomics Platform"/>
            <consortium name="The Broad Institute Genome Sequencing Center for Infectious Disease"/>
            <person name="Wu L."/>
            <person name="Ma J."/>
        </authorList>
    </citation>
    <scope>NUCLEOTIDE SEQUENCE [LARGE SCALE GENOMIC DNA]</scope>
    <source>
        <strain evidence="12">CGMCC 1.10130</strain>
    </source>
</reference>
<dbReference type="InterPro" id="IPR002416">
    <property type="entry name" value="T2SS_protein-GspH"/>
</dbReference>
<dbReference type="OrthoDB" id="6237341at2"/>
<keyword evidence="7 10" id="KW-1133">Transmembrane helix</keyword>
<evidence type="ECO:0000256" key="6">
    <source>
        <dbReference type="ARBA" id="ARBA00022692"/>
    </source>
</evidence>
<keyword evidence="8 10" id="KW-0472">Membrane</keyword>
<dbReference type="Proteomes" id="UP000619743">
    <property type="component" value="Unassembled WGS sequence"/>
</dbReference>
<dbReference type="PRINTS" id="PR00885">
    <property type="entry name" value="BCTERIALGSPH"/>
</dbReference>
<evidence type="ECO:0000256" key="3">
    <source>
        <dbReference type="ARBA" id="ARBA00022475"/>
    </source>
</evidence>
<comment type="caution">
    <text evidence="11">The sequence shown here is derived from an EMBL/GenBank/DDBJ whole genome shotgun (WGS) entry which is preliminary data.</text>
</comment>
<evidence type="ECO:0000256" key="4">
    <source>
        <dbReference type="ARBA" id="ARBA00022481"/>
    </source>
</evidence>
<dbReference type="NCBIfam" id="TIGR01708">
    <property type="entry name" value="typeII_sec_gspH"/>
    <property type="match status" value="1"/>
</dbReference>
<keyword evidence="6 10" id="KW-0812">Transmembrane</keyword>
<keyword evidence="3" id="KW-1003">Cell membrane</keyword>
<evidence type="ECO:0000256" key="9">
    <source>
        <dbReference type="ARBA" id="ARBA00030775"/>
    </source>
</evidence>
<dbReference type="InterPro" id="IPR049875">
    <property type="entry name" value="TypeII_GspH"/>
</dbReference>
<evidence type="ECO:0000313" key="11">
    <source>
        <dbReference type="EMBL" id="GGA88709.1"/>
    </source>
</evidence>
<keyword evidence="5" id="KW-0997">Cell inner membrane</keyword>
<dbReference type="PROSITE" id="PS00409">
    <property type="entry name" value="PROKAR_NTER_METHYL"/>
    <property type="match status" value="1"/>
</dbReference>